<evidence type="ECO:0000256" key="3">
    <source>
        <dbReference type="ARBA" id="ARBA00022490"/>
    </source>
</evidence>
<dbReference type="InterPro" id="IPR036192">
    <property type="entry name" value="Cell_div_ZapA-like_sf"/>
</dbReference>
<evidence type="ECO:0000256" key="9">
    <source>
        <dbReference type="ARBA" id="ARBA00033158"/>
    </source>
</evidence>
<dbReference type="PANTHER" id="PTHR34981:SF1">
    <property type="entry name" value="CELL DIVISION PROTEIN ZAPA"/>
    <property type="match status" value="1"/>
</dbReference>
<dbReference type="Proteomes" id="UP000199347">
    <property type="component" value="Unassembled WGS sequence"/>
</dbReference>
<keyword evidence="4 11" id="KW-0132">Cell division</keyword>
<dbReference type="GO" id="GO:0000917">
    <property type="term" value="P:division septum assembly"/>
    <property type="evidence" value="ECO:0007669"/>
    <property type="project" value="UniProtKB-KW"/>
</dbReference>
<evidence type="ECO:0000256" key="8">
    <source>
        <dbReference type="ARBA" id="ARBA00026068"/>
    </source>
</evidence>
<gene>
    <name evidence="11" type="ORF">SAMN03080610_03591</name>
</gene>
<evidence type="ECO:0000256" key="6">
    <source>
        <dbReference type="ARBA" id="ARBA00023306"/>
    </source>
</evidence>
<dbReference type="GO" id="GO:0030428">
    <property type="term" value="C:cell septum"/>
    <property type="evidence" value="ECO:0007669"/>
    <property type="project" value="TreeGrafter"/>
</dbReference>
<evidence type="ECO:0000256" key="10">
    <source>
        <dbReference type="SAM" id="Coils"/>
    </source>
</evidence>
<dbReference type="RefSeq" id="WP_092816434.1">
    <property type="nucleotide sequence ID" value="NZ_FMVW01000012.1"/>
</dbReference>
<dbReference type="SUPFAM" id="SSF102829">
    <property type="entry name" value="Cell division protein ZapA-like"/>
    <property type="match status" value="1"/>
</dbReference>
<evidence type="ECO:0000256" key="1">
    <source>
        <dbReference type="ARBA" id="ARBA00004496"/>
    </source>
</evidence>
<dbReference type="Pfam" id="PF05164">
    <property type="entry name" value="ZapA"/>
    <property type="match status" value="1"/>
</dbReference>
<evidence type="ECO:0000313" key="12">
    <source>
        <dbReference type="Proteomes" id="UP000199347"/>
    </source>
</evidence>
<protein>
    <recommendedName>
        <fullName evidence="2">Cell division protein ZapA</fullName>
    </recommendedName>
    <alternativeName>
        <fullName evidence="9">Z ring-associated protein ZapA</fullName>
    </alternativeName>
</protein>
<name>A0A1G5P9F4_AFIMA</name>
<comment type="subunit">
    <text evidence="8">Homodimer. Interacts with FtsZ.</text>
</comment>
<dbReference type="GO" id="GO:0032153">
    <property type="term" value="C:cell division site"/>
    <property type="evidence" value="ECO:0007669"/>
    <property type="project" value="TreeGrafter"/>
</dbReference>
<accession>A0A1G5P9F4</accession>
<organism evidence="11 12">
    <name type="scientific">Afifella marina DSM 2698</name>
    <dbReference type="NCBI Taxonomy" id="1120955"/>
    <lineage>
        <taxon>Bacteria</taxon>
        <taxon>Pseudomonadati</taxon>
        <taxon>Pseudomonadota</taxon>
        <taxon>Alphaproteobacteria</taxon>
        <taxon>Hyphomicrobiales</taxon>
        <taxon>Afifellaceae</taxon>
        <taxon>Afifella</taxon>
    </lineage>
</organism>
<evidence type="ECO:0000256" key="4">
    <source>
        <dbReference type="ARBA" id="ARBA00022618"/>
    </source>
</evidence>
<comment type="function">
    <text evidence="7">Activator of cell division through the inhibition of FtsZ GTPase activity, therefore promoting FtsZ assembly into bundles of protofilaments necessary for the formation of the division Z ring. It is recruited early at mid-cell but it is not essential for cell division.</text>
</comment>
<keyword evidence="12" id="KW-1185">Reference proteome</keyword>
<dbReference type="InterPro" id="IPR007838">
    <property type="entry name" value="Cell_div_ZapA-like"/>
</dbReference>
<keyword evidence="3" id="KW-0963">Cytoplasm</keyword>
<evidence type="ECO:0000313" key="11">
    <source>
        <dbReference type="EMBL" id="SCZ46197.1"/>
    </source>
</evidence>
<evidence type="ECO:0000256" key="5">
    <source>
        <dbReference type="ARBA" id="ARBA00023210"/>
    </source>
</evidence>
<dbReference type="GO" id="GO:0005829">
    <property type="term" value="C:cytosol"/>
    <property type="evidence" value="ECO:0007669"/>
    <property type="project" value="TreeGrafter"/>
</dbReference>
<evidence type="ECO:0000256" key="7">
    <source>
        <dbReference type="ARBA" id="ARBA00024910"/>
    </source>
</evidence>
<dbReference type="EMBL" id="FMVW01000012">
    <property type="protein sequence ID" value="SCZ46197.1"/>
    <property type="molecule type" value="Genomic_DNA"/>
</dbReference>
<comment type="subcellular location">
    <subcellularLocation>
        <location evidence="1">Cytoplasm</location>
    </subcellularLocation>
</comment>
<reference evidence="11 12" key="1">
    <citation type="submission" date="2016-10" db="EMBL/GenBank/DDBJ databases">
        <authorList>
            <person name="de Groot N.N."/>
        </authorList>
    </citation>
    <scope>NUCLEOTIDE SEQUENCE [LARGE SCALE GENOMIC DNA]</scope>
    <source>
        <strain evidence="11 12">DSM 2698</strain>
    </source>
</reference>
<dbReference type="GO" id="GO:0000921">
    <property type="term" value="P:septin ring assembly"/>
    <property type="evidence" value="ECO:0007669"/>
    <property type="project" value="TreeGrafter"/>
</dbReference>
<feature type="coiled-coil region" evidence="10">
    <location>
        <begin position="56"/>
        <end position="104"/>
    </location>
</feature>
<evidence type="ECO:0000256" key="2">
    <source>
        <dbReference type="ARBA" id="ARBA00015195"/>
    </source>
</evidence>
<proteinExistence type="predicted"/>
<dbReference type="AlphaFoldDB" id="A0A1G5P9F4"/>
<dbReference type="OrthoDB" id="9797575at2"/>
<keyword evidence="10" id="KW-0175">Coiled coil</keyword>
<dbReference type="GO" id="GO:0043093">
    <property type="term" value="P:FtsZ-dependent cytokinesis"/>
    <property type="evidence" value="ECO:0007669"/>
    <property type="project" value="TreeGrafter"/>
</dbReference>
<dbReference type="Gene3D" id="3.30.160.880">
    <property type="entry name" value="Cell division protein ZapA protomer, N-terminal domain"/>
    <property type="match status" value="1"/>
</dbReference>
<keyword evidence="5" id="KW-0717">Septation</keyword>
<dbReference type="STRING" id="1120955.SAMN03080610_03591"/>
<sequence>MATVTVSIGGRRFRLACEDGEEEHVMELGERLDQTVTELRSNVGEIGDQRLTVMAAMLMTDRLSEAEGRIAGLESEISELRESRNEALDRFEALESEASDAMERAGRRIARLARALRGGSTSSSSSGGEEE</sequence>
<dbReference type="PANTHER" id="PTHR34981">
    <property type="entry name" value="CELL DIVISION PROTEIN ZAPA"/>
    <property type="match status" value="1"/>
</dbReference>
<dbReference type="InterPro" id="IPR042233">
    <property type="entry name" value="Cell_div_ZapA_N"/>
</dbReference>
<keyword evidence="6" id="KW-0131">Cell cycle</keyword>